<feature type="compositionally biased region" description="Polar residues" evidence="2">
    <location>
        <begin position="10"/>
        <end position="23"/>
    </location>
</feature>
<reference evidence="4" key="1">
    <citation type="journal article" date="2006" name="PLoS Biol.">
        <title>Macronuclear genome sequence of the ciliate Tetrahymena thermophila, a model eukaryote.</title>
        <authorList>
            <person name="Eisen J.A."/>
            <person name="Coyne R.S."/>
            <person name="Wu M."/>
            <person name="Wu D."/>
            <person name="Thiagarajan M."/>
            <person name="Wortman J.R."/>
            <person name="Badger J.H."/>
            <person name="Ren Q."/>
            <person name="Amedeo P."/>
            <person name="Jones K.M."/>
            <person name="Tallon L.J."/>
            <person name="Delcher A.L."/>
            <person name="Salzberg S.L."/>
            <person name="Silva J.C."/>
            <person name="Haas B.J."/>
            <person name="Majoros W.H."/>
            <person name="Farzad M."/>
            <person name="Carlton J.M."/>
            <person name="Smith R.K. Jr."/>
            <person name="Garg J."/>
            <person name="Pearlman R.E."/>
            <person name="Karrer K.M."/>
            <person name="Sun L."/>
            <person name="Manning G."/>
            <person name="Elde N.C."/>
            <person name="Turkewitz A.P."/>
            <person name="Asai D.J."/>
            <person name="Wilkes D.E."/>
            <person name="Wang Y."/>
            <person name="Cai H."/>
            <person name="Collins K."/>
            <person name="Stewart B.A."/>
            <person name="Lee S.R."/>
            <person name="Wilamowska K."/>
            <person name="Weinberg Z."/>
            <person name="Ruzzo W.L."/>
            <person name="Wloga D."/>
            <person name="Gaertig J."/>
            <person name="Frankel J."/>
            <person name="Tsao C.-C."/>
            <person name="Gorovsky M.A."/>
            <person name="Keeling P.J."/>
            <person name="Waller R.F."/>
            <person name="Patron N.J."/>
            <person name="Cherry J.M."/>
            <person name="Stover N.A."/>
            <person name="Krieger C.J."/>
            <person name="del Toro C."/>
            <person name="Ryder H.F."/>
            <person name="Williamson S.C."/>
            <person name="Barbeau R.A."/>
            <person name="Hamilton E.P."/>
            <person name="Orias E."/>
        </authorList>
    </citation>
    <scope>NUCLEOTIDE SEQUENCE [LARGE SCALE GENOMIC DNA]</scope>
    <source>
        <strain evidence="4">SB210</strain>
    </source>
</reference>
<proteinExistence type="predicted"/>
<accession>Q22W58</accession>
<protein>
    <submittedName>
        <fullName evidence="3">Uncharacterized protein</fullName>
    </submittedName>
</protein>
<feature type="compositionally biased region" description="Low complexity" evidence="2">
    <location>
        <begin position="327"/>
        <end position="341"/>
    </location>
</feature>
<feature type="compositionally biased region" description="Basic residues" evidence="2">
    <location>
        <begin position="30"/>
        <end position="44"/>
    </location>
</feature>
<feature type="region of interest" description="Disordered" evidence="2">
    <location>
        <begin position="1"/>
        <end position="48"/>
    </location>
</feature>
<evidence type="ECO:0000313" key="4">
    <source>
        <dbReference type="Proteomes" id="UP000009168"/>
    </source>
</evidence>
<feature type="coiled-coil region" evidence="1">
    <location>
        <begin position="463"/>
        <end position="556"/>
    </location>
</feature>
<organism evidence="3 4">
    <name type="scientific">Tetrahymena thermophila (strain SB210)</name>
    <dbReference type="NCBI Taxonomy" id="312017"/>
    <lineage>
        <taxon>Eukaryota</taxon>
        <taxon>Sar</taxon>
        <taxon>Alveolata</taxon>
        <taxon>Ciliophora</taxon>
        <taxon>Intramacronucleata</taxon>
        <taxon>Oligohymenophorea</taxon>
        <taxon>Hymenostomatida</taxon>
        <taxon>Tetrahymenina</taxon>
        <taxon>Tetrahymenidae</taxon>
        <taxon>Tetrahymena</taxon>
    </lineage>
</organism>
<feature type="region of interest" description="Disordered" evidence="2">
    <location>
        <begin position="290"/>
        <end position="344"/>
    </location>
</feature>
<dbReference type="OMA" id="QPYEENI"/>
<evidence type="ECO:0000256" key="1">
    <source>
        <dbReference type="SAM" id="Coils"/>
    </source>
</evidence>
<feature type="compositionally biased region" description="Polar residues" evidence="2">
    <location>
        <begin position="314"/>
        <end position="326"/>
    </location>
</feature>
<dbReference type="KEGG" id="tet:TTHERM_00160740"/>
<keyword evidence="1" id="KW-0175">Coiled coil</keyword>
<dbReference type="GeneID" id="7833991"/>
<feature type="compositionally biased region" description="Basic and acidic residues" evidence="2">
    <location>
        <begin position="296"/>
        <end position="313"/>
    </location>
</feature>
<evidence type="ECO:0000256" key="2">
    <source>
        <dbReference type="SAM" id="MobiDB-lite"/>
    </source>
</evidence>
<evidence type="ECO:0000313" key="3">
    <source>
        <dbReference type="EMBL" id="EAR89559.1"/>
    </source>
</evidence>
<dbReference type="RefSeq" id="XP_001009804.1">
    <property type="nucleotide sequence ID" value="XM_001009804.3"/>
</dbReference>
<feature type="compositionally biased region" description="Low complexity" evidence="2">
    <location>
        <begin position="213"/>
        <end position="228"/>
    </location>
</feature>
<feature type="compositionally biased region" description="Low complexity" evidence="2">
    <location>
        <begin position="95"/>
        <end position="108"/>
    </location>
</feature>
<keyword evidence="4" id="KW-1185">Reference proteome</keyword>
<feature type="compositionally biased region" description="Polar residues" evidence="2">
    <location>
        <begin position="109"/>
        <end position="125"/>
    </location>
</feature>
<dbReference type="EMBL" id="GG662820">
    <property type="protein sequence ID" value="EAR89559.1"/>
    <property type="molecule type" value="Genomic_DNA"/>
</dbReference>
<gene>
    <name evidence="3" type="ORF">TTHERM_00160740</name>
</gene>
<feature type="region of interest" description="Disordered" evidence="2">
    <location>
        <begin position="207"/>
        <end position="228"/>
    </location>
</feature>
<feature type="region of interest" description="Disordered" evidence="2">
    <location>
        <begin position="95"/>
        <end position="125"/>
    </location>
</feature>
<dbReference type="HOGENOM" id="CLU_445169_0_0_1"/>
<dbReference type="InParanoid" id="Q22W58"/>
<dbReference type="Proteomes" id="UP000009168">
    <property type="component" value="Unassembled WGS sequence"/>
</dbReference>
<name>Q22W58_TETTS</name>
<feature type="compositionally biased region" description="Low complexity" evidence="2">
    <location>
        <begin position="375"/>
        <end position="387"/>
    </location>
</feature>
<dbReference type="AlphaFoldDB" id="Q22W58"/>
<feature type="region of interest" description="Disordered" evidence="2">
    <location>
        <begin position="367"/>
        <end position="405"/>
    </location>
</feature>
<feature type="compositionally biased region" description="Polar residues" evidence="2">
    <location>
        <begin position="388"/>
        <end position="403"/>
    </location>
</feature>
<sequence>MMRDKLQYFSVESQQIQQPGETFSRSRSSQSHHNRSTSGGKKKAHSEVQIITPTKKEENDIKQNISQILSQILQRSNNIPIETQQYFKERFNLNSSQNNSQSHQISIQDLSSQNQTQAYSQNQDKCHMKQNSLAELQQRKVAQLQQIQYLDELIKQEIEQQNEDQELYEVNYSPSFHKPDQKLQVQDILNNKEKFQNTQQEEDIQNKMHKNSSQKLNTSSSQSTSVLNNSQIFKKRAESEGTQSETKLRYKQEKISDRQIYNKKDLTSINQESISLQDGLGSDIKRIKKQTQKNKPLTEKKMNSQQQESKKTFNESNQKLTSTSNRKSIYSSTSKASTSTKRNMNSTISYQEDVTIYQKVLRQRHSSLTSEKCSSKNNSSQNRQSQSTVHFQSVNSQPKQNGGRQYHYESIKKELFKDFQSFSDQFISQSASKNQNSTSKNKNSDQKENLQHLKEYKKVILQQQELQNKNQIKKQQLQKQQEKLNKDINYYKKLKDLVESLKKDNKRLVEPLNNQVQKQEEQQKLEINLKKQEFQVKQLERENLSYQTQIKKALKELQYWQSKDKPKEVRVSLNGSAQSSVFSCDQPQINIKISQSDIYSALTSNIYNGQTYNQ</sequence>